<dbReference type="InterPro" id="IPR013024">
    <property type="entry name" value="GGCT-like"/>
</dbReference>
<protein>
    <recommendedName>
        <fullName evidence="1">glutathione-specific gamma-glutamylcyclotransferase</fullName>
        <ecNumber evidence="1">4.3.2.7</ecNumber>
    </recommendedName>
</protein>
<dbReference type="GO" id="GO:0005737">
    <property type="term" value="C:cytoplasm"/>
    <property type="evidence" value="ECO:0007669"/>
    <property type="project" value="TreeGrafter"/>
</dbReference>
<dbReference type="PANTHER" id="PTHR12192:SF2">
    <property type="entry name" value="GLUTATHIONE-SPECIFIC GAMMA-GLUTAMYLCYCLOTRANSFERASE 2"/>
    <property type="match status" value="1"/>
</dbReference>
<dbReference type="GO" id="GO:0006751">
    <property type="term" value="P:glutathione catabolic process"/>
    <property type="evidence" value="ECO:0007669"/>
    <property type="project" value="InterPro"/>
</dbReference>
<accession>A0A1R0GS53</accession>
<dbReference type="CDD" id="cd06661">
    <property type="entry name" value="GGCT_like"/>
    <property type="match status" value="1"/>
</dbReference>
<comment type="caution">
    <text evidence="3">The sequence shown here is derived from an EMBL/GenBank/DDBJ whole genome shotgun (WGS) entry which is preliminary data.</text>
</comment>
<name>A0A1R0GS53_9FUNG</name>
<evidence type="ECO:0000256" key="2">
    <source>
        <dbReference type="ARBA" id="ARBA00023239"/>
    </source>
</evidence>
<proteinExistence type="predicted"/>
<dbReference type="InterPro" id="IPR006840">
    <property type="entry name" value="ChaC"/>
</dbReference>
<reference evidence="3 4" key="1">
    <citation type="journal article" date="2016" name="Mol. Biol. Evol.">
        <title>Genome-Wide Survey of Gut Fungi (Harpellales) Reveals the First Horizontally Transferred Ubiquitin Gene from a Mosquito Host.</title>
        <authorList>
            <person name="Wang Y."/>
            <person name="White M.M."/>
            <person name="Kvist S."/>
            <person name="Moncalvo J.M."/>
        </authorList>
    </citation>
    <scope>NUCLEOTIDE SEQUENCE [LARGE SCALE GENOMIC DNA]</scope>
    <source>
        <strain evidence="3 4">ALG-7-W6</strain>
    </source>
</reference>
<dbReference type="GO" id="GO:0016740">
    <property type="term" value="F:transferase activity"/>
    <property type="evidence" value="ECO:0007669"/>
    <property type="project" value="UniProtKB-KW"/>
</dbReference>
<keyword evidence="4" id="KW-1185">Reference proteome</keyword>
<dbReference type="OrthoDB" id="1933483at2759"/>
<dbReference type="PANTHER" id="PTHR12192">
    <property type="entry name" value="CATION TRANSPORT PROTEIN CHAC-RELATED"/>
    <property type="match status" value="1"/>
</dbReference>
<evidence type="ECO:0000313" key="4">
    <source>
        <dbReference type="Proteomes" id="UP000187455"/>
    </source>
</evidence>
<dbReference type="GO" id="GO:0061928">
    <property type="term" value="F:glutathione specific gamma-glutamylcyclotransferase activity"/>
    <property type="evidence" value="ECO:0007669"/>
    <property type="project" value="UniProtKB-EC"/>
</dbReference>
<evidence type="ECO:0000256" key="1">
    <source>
        <dbReference type="ARBA" id="ARBA00012344"/>
    </source>
</evidence>
<dbReference type="STRING" id="133383.A0A1R0GS53"/>
<dbReference type="EC" id="4.3.2.7" evidence="1"/>
<keyword evidence="2" id="KW-0456">Lyase</keyword>
<dbReference type="EMBL" id="LSSL01004127">
    <property type="protein sequence ID" value="OLY79742.1"/>
    <property type="molecule type" value="Genomic_DNA"/>
</dbReference>
<organism evidence="3 4">
    <name type="scientific">Smittium mucronatum</name>
    <dbReference type="NCBI Taxonomy" id="133383"/>
    <lineage>
        <taxon>Eukaryota</taxon>
        <taxon>Fungi</taxon>
        <taxon>Fungi incertae sedis</taxon>
        <taxon>Zoopagomycota</taxon>
        <taxon>Kickxellomycotina</taxon>
        <taxon>Harpellomycetes</taxon>
        <taxon>Harpellales</taxon>
        <taxon>Legeriomycetaceae</taxon>
        <taxon>Smittium</taxon>
    </lineage>
</organism>
<dbReference type="Pfam" id="PF04752">
    <property type="entry name" value="ChaC"/>
    <property type="match status" value="1"/>
</dbReference>
<dbReference type="AlphaFoldDB" id="A0A1R0GS53"/>
<gene>
    <name evidence="3" type="ORF">AYI68_g6184</name>
</gene>
<sequence>MFGYIDGYVRRFWQMSHDHRGTEESPGFVVTVIERDVFLKYGDEDIHENEDFKCWGMAYKIKSGCEEEVLKHLDFREKDGYTIHKVKVYSEDFEDPSTKHVLLNDVIVYIGKEDNPSFGGPLDIPTVAQTIASSVGPSGSNYDYLINLVEALRSKSPSSLDKYLVQLNSEVSKIKGKN</sequence>
<dbReference type="Proteomes" id="UP000187455">
    <property type="component" value="Unassembled WGS sequence"/>
</dbReference>
<evidence type="ECO:0000313" key="3">
    <source>
        <dbReference type="EMBL" id="OLY79742.1"/>
    </source>
</evidence>
<keyword evidence="3" id="KW-0808">Transferase</keyword>